<gene>
    <name evidence="2" type="ORF">S12H4_36213</name>
</gene>
<sequence length="87" mass="9276">LSEEIKVTWSRETLISVIGDFEEKLELTPTPSGELEKQSDQELRDYCNTLAKEIVPPGLGFPLALVAVGGLAVLGVGAAVALAPRKE</sequence>
<feature type="transmembrane region" description="Helical" evidence="1">
    <location>
        <begin position="59"/>
        <end position="83"/>
    </location>
</feature>
<accession>X1S9G7</accession>
<keyword evidence="1" id="KW-0472">Membrane</keyword>
<comment type="caution">
    <text evidence="2">The sequence shown here is derived from an EMBL/GenBank/DDBJ whole genome shotgun (WGS) entry which is preliminary data.</text>
</comment>
<evidence type="ECO:0000313" key="2">
    <source>
        <dbReference type="EMBL" id="GAI89687.1"/>
    </source>
</evidence>
<protein>
    <submittedName>
        <fullName evidence="2">Uncharacterized protein</fullName>
    </submittedName>
</protein>
<proteinExistence type="predicted"/>
<dbReference type="EMBL" id="BARW01021572">
    <property type="protein sequence ID" value="GAI89687.1"/>
    <property type="molecule type" value="Genomic_DNA"/>
</dbReference>
<organism evidence="2">
    <name type="scientific">marine sediment metagenome</name>
    <dbReference type="NCBI Taxonomy" id="412755"/>
    <lineage>
        <taxon>unclassified sequences</taxon>
        <taxon>metagenomes</taxon>
        <taxon>ecological metagenomes</taxon>
    </lineage>
</organism>
<feature type="non-terminal residue" evidence="2">
    <location>
        <position position="1"/>
    </location>
</feature>
<keyword evidence="1" id="KW-0812">Transmembrane</keyword>
<dbReference type="AlphaFoldDB" id="X1S9G7"/>
<reference evidence="2" key="1">
    <citation type="journal article" date="2014" name="Front. Microbiol.">
        <title>High frequency of phylogenetically diverse reductive dehalogenase-homologous genes in deep subseafloor sedimentary metagenomes.</title>
        <authorList>
            <person name="Kawai M."/>
            <person name="Futagami T."/>
            <person name="Toyoda A."/>
            <person name="Takaki Y."/>
            <person name="Nishi S."/>
            <person name="Hori S."/>
            <person name="Arai W."/>
            <person name="Tsubouchi T."/>
            <person name="Morono Y."/>
            <person name="Uchiyama I."/>
            <person name="Ito T."/>
            <person name="Fujiyama A."/>
            <person name="Inagaki F."/>
            <person name="Takami H."/>
        </authorList>
    </citation>
    <scope>NUCLEOTIDE SEQUENCE</scope>
    <source>
        <strain evidence="2">Expedition CK06-06</strain>
    </source>
</reference>
<evidence type="ECO:0000256" key="1">
    <source>
        <dbReference type="SAM" id="Phobius"/>
    </source>
</evidence>
<keyword evidence="1" id="KW-1133">Transmembrane helix</keyword>
<name>X1S9G7_9ZZZZ</name>